<dbReference type="PANTHER" id="PTHR47506:SF7">
    <property type="entry name" value="TRANSCRIPTIONAL REGULATORY PROTEIN"/>
    <property type="match status" value="1"/>
</dbReference>
<feature type="DNA-binding region" description="H-T-H motif" evidence="5">
    <location>
        <begin position="33"/>
        <end position="52"/>
    </location>
</feature>
<dbReference type="InterPro" id="IPR001647">
    <property type="entry name" value="HTH_TetR"/>
</dbReference>
<evidence type="ECO:0000313" key="7">
    <source>
        <dbReference type="EMBL" id="QET04639.1"/>
    </source>
</evidence>
<dbReference type="Proteomes" id="UP000322822">
    <property type="component" value="Chromosome 2"/>
</dbReference>
<dbReference type="SUPFAM" id="SSF48498">
    <property type="entry name" value="Tetracyclin repressor-like, C-terminal domain"/>
    <property type="match status" value="1"/>
</dbReference>
<evidence type="ECO:0000313" key="8">
    <source>
        <dbReference type="Proteomes" id="UP000322822"/>
    </source>
</evidence>
<evidence type="ECO:0000256" key="4">
    <source>
        <dbReference type="ARBA" id="ARBA00023163"/>
    </source>
</evidence>
<keyword evidence="4" id="KW-0804">Transcription</keyword>
<dbReference type="InterPro" id="IPR023772">
    <property type="entry name" value="DNA-bd_HTH_TetR-type_CS"/>
</dbReference>
<keyword evidence="1" id="KW-0678">Repressor</keyword>
<organism evidence="7 8">
    <name type="scientific">Cupriavidus pauculus</name>
    <dbReference type="NCBI Taxonomy" id="82633"/>
    <lineage>
        <taxon>Bacteria</taxon>
        <taxon>Pseudomonadati</taxon>
        <taxon>Pseudomonadota</taxon>
        <taxon>Betaproteobacteria</taxon>
        <taxon>Burkholderiales</taxon>
        <taxon>Burkholderiaceae</taxon>
        <taxon>Cupriavidus</taxon>
    </lineage>
</organism>
<dbReference type="PROSITE" id="PS01081">
    <property type="entry name" value="HTH_TETR_1"/>
    <property type="match status" value="1"/>
</dbReference>
<feature type="domain" description="HTH tetR-type" evidence="6">
    <location>
        <begin position="10"/>
        <end position="70"/>
    </location>
</feature>
<dbReference type="EMBL" id="CP044067">
    <property type="protein sequence ID" value="QET04639.1"/>
    <property type="molecule type" value="Genomic_DNA"/>
</dbReference>
<dbReference type="PRINTS" id="PR00455">
    <property type="entry name" value="HTHTETR"/>
</dbReference>
<gene>
    <name evidence="7" type="ORF">FOB72_21295</name>
</gene>
<dbReference type="SUPFAM" id="SSF46689">
    <property type="entry name" value="Homeodomain-like"/>
    <property type="match status" value="1"/>
</dbReference>
<dbReference type="InterPro" id="IPR009057">
    <property type="entry name" value="Homeodomain-like_sf"/>
</dbReference>
<dbReference type="InterPro" id="IPR036271">
    <property type="entry name" value="Tet_transcr_reg_TetR-rel_C_sf"/>
</dbReference>
<dbReference type="Gene3D" id="1.10.357.10">
    <property type="entry name" value="Tetracycline Repressor, domain 2"/>
    <property type="match status" value="1"/>
</dbReference>
<dbReference type="OrthoDB" id="9798857at2"/>
<keyword evidence="3 5" id="KW-0238">DNA-binding</keyword>
<evidence type="ECO:0000256" key="3">
    <source>
        <dbReference type="ARBA" id="ARBA00023125"/>
    </source>
</evidence>
<dbReference type="Gene3D" id="1.10.10.60">
    <property type="entry name" value="Homeodomain-like"/>
    <property type="match status" value="1"/>
</dbReference>
<dbReference type="PROSITE" id="PS50977">
    <property type="entry name" value="HTH_TETR_2"/>
    <property type="match status" value="1"/>
</dbReference>
<reference evidence="7 8" key="1">
    <citation type="submission" date="2019-09" db="EMBL/GenBank/DDBJ databases">
        <title>FDA dAtabase for Regulatory Grade micrObial Sequences (FDA-ARGOS): Supporting development and validation of Infectious Disease Dx tests.</title>
        <authorList>
            <person name="Sciortino C."/>
            <person name="Tallon L."/>
            <person name="Sadzewicz L."/>
            <person name="Vavikolanu K."/>
            <person name="Mehta A."/>
            <person name="Aluvathingal J."/>
            <person name="Nadendla S."/>
            <person name="Nandy P."/>
            <person name="Geyer C."/>
            <person name="Yan Y."/>
            <person name="Sichtig H."/>
        </authorList>
    </citation>
    <scope>NUCLEOTIDE SEQUENCE [LARGE SCALE GENOMIC DNA]</scope>
    <source>
        <strain evidence="7 8">FDAARGOS_664</strain>
    </source>
</reference>
<evidence type="ECO:0000256" key="2">
    <source>
        <dbReference type="ARBA" id="ARBA00023015"/>
    </source>
</evidence>
<proteinExistence type="predicted"/>
<dbReference type="GO" id="GO:0003677">
    <property type="term" value="F:DNA binding"/>
    <property type="evidence" value="ECO:0007669"/>
    <property type="project" value="UniProtKB-UniRule"/>
</dbReference>
<name>A0A5P2HBL9_9BURK</name>
<dbReference type="RefSeq" id="WP_150374701.1">
    <property type="nucleotide sequence ID" value="NZ_CP044067.1"/>
</dbReference>
<dbReference type="PANTHER" id="PTHR47506">
    <property type="entry name" value="TRANSCRIPTIONAL REGULATORY PROTEIN"/>
    <property type="match status" value="1"/>
</dbReference>
<accession>A0A5P2HBL9</accession>
<dbReference type="Pfam" id="PF00440">
    <property type="entry name" value="TetR_N"/>
    <property type="match status" value="1"/>
</dbReference>
<dbReference type="AlphaFoldDB" id="A0A5P2HBL9"/>
<protein>
    <submittedName>
        <fullName evidence="7">TetR/AcrR family transcriptional regulator</fullName>
    </submittedName>
</protein>
<evidence type="ECO:0000256" key="1">
    <source>
        <dbReference type="ARBA" id="ARBA00022491"/>
    </source>
</evidence>
<evidence type="ECO:0000259" key="6">
    <source>
        <dbReference type="PROSITE" id="PS50977"/>
    </source>
</evidence>
<evidence type="ECO:0000256" key="5">
    <source>
        <dbReference type="PROSITE-ProRule" id="PRU00335"/>
    </source>
</evidence>
<keyword evidence="2" id="KW-0805">Transcription regulation</keyword>
<sequence length="195" mass="20931">MARASRAVAEQHRIDIERSSSRLFKEYGLHGVTVAQVMADAGLTHGGFYGHFGSKDELAAIACARAFAESGEKWSQRIADSGGDGREARRRLADPYLSPTHRDHVGEGCTAAALTGDIAREPADKPIRAVYAAGVRDMVNAWRSTLPNPDTPEANDTALAQIALLVGTMAIARASRGDPLSEEIIEAARRQLLQP</sequence>